<feature type="region of interest" description="Disordered" evidence="1">
    <location>
        <begin position="55"/>
        <end position="83"/>
    </location>
</feature>
<dbReference type="Proteomes" id="UP000267027">
    <property type="component" value="Unassembled WGS sequence"/>
</dbReference>
<dbReference type="OrthoDB" id="5903837at2759"/>
<accession>A0A0R3PC29</accession>
<gene>
    <name evidence="2" type="ORF">ACOC_LOCUS1323</name>
</gene>
<evidence type="ECO:0000313" key="2">
    <source>
        <dbReference type="EMBL" id="VDM52908.1"/>
    </source>
</evidence>
<name>A0A0R3PC29_ANGCS</name>
<sequence>MCQLCLSLFMPFLIFCIAVKLRMSAFFICLCPEFLGSLLQFFTVTKTQEQIDREMESLGSSGATQKLESSQTTATNSDSGVSSTALDCDMQGVEVILVENSMQPETSQALILSFNMRMEARPVLPFSESSGVINYGNEATIFLRLLAIKTYQPEEVSGSFLLTFLRLTLTFEVSL</sequence>
<reference evidence="4" key="1">
    <citation type="submission" date="2017-02" db="UniProtKB">
        <authorList>
            <consortium name="WormBaseParasite"/>
        </authorList>
    </citation>
    <scope>IDENTIFICATION</scope>
</reference>
<dbReference type="STRING" id="334426.A0A0R3PC29"/>
<evidence type="ECO:0000313" key="3">
    <source>
        <dbReference type="Proteomes" id="UP000267027"/>
    </source>
</evidence>
<feature type="compositionally biased region" description="Polar residues" evidence="1">
    <location>
        <begin position="58"/>
        <end position="83"/>
    </location>
</feature>
<evidence type="ECO:0000313" key="4">
    <source>
        <dbReference type="WBParaSite" id="ACOC_0000132201-mRNA-1"/>
    </source>
</evidence>
<organism evidence="4">
    <name type="scientific">Angiostrongylus costaricensis</name>
    <name type="common">Nematode worm</name>
    <dbReference type="NCBI Taxonomy" id="334426"/>
    <lineage>
        <taxon>Eukaryota</taxon>
        <taxon>Metazoa</taxon>
        <taxon>Ecdysozoa</taxon>
        <taxon>Nematoda</taxon>
        <taxon>Chromadorea</taxon>
        <taxon>Rhabditida</taxon>
        <taxon>Rhabditina</taxon>
        <taxon>Rhabditomorpha</taxon>
        <taxon>Strongyloidea</taxon>
        <taxon>Metastrongylidae</taxon>
        <taxon>Angiostrongylus</taxon>
    </lineage>
</organism>
<protein>
    <submittedName>
        <fullName evidence="4">PITH domain-containing protein</fullName>
    </submittedName>
</protein>
<proteinExistence type="predicted"/>
<evidence type="ECO:0000256" key="1">
    <source>
        <dbReference type="SAM" id="MobiDB-lite"/>
    </source>
</evidence>
<dbReference type="WBParaSite" id="ACOC_0000132201-mRNA-1">
    <property type="protein sequence ID" value="ACOC_0000132201-mRNA-1"/>
    <property type="gene ID" value="ACOC_0000132201"/>
</dbReference>
<dbReference type="EMBL" id="UYYA01000190">
    <property type="protein sequence ID" value="VDM52908.1"/>
    <property type="molecule type" value="Genomic_DNA"/>
</dbReference>
<dbReference type="AlphaFoldDB" id="A0A0R3PC29"/>
<reference evidence="2 3" key="2">
    <citation type="submission" date="2018-11" db="EMBL/GenBank/DDBJ databases">
        <authorList>
            <consortium name="Pathogen Informatics"/>
        </authorList>
    </citation>
    <scope>NUCLEOTIDE SEQUENCE [LARGE SCALE GENOMIC DNA]</scope>
    <source>
        <strain evidence="2 3">Costa Rica</strain>
    </source>
</reference>
<keyword evidence="3" id="KW-1185">Reference proteome</keyword>